<keyword evidence="2" id="KW-1185">Reference proteome</keyword>
<gene>
    <name evidence="1" type="ORF">ANN_04310</name>
</gene>
<sequence length="135" mass="14993">MAGLCEGGNEPPGSLKPVSNMCQGSGYARTVDPETTTFQDLLQCNEELYHGIPNQDSAEDGQGVTRQGRLFWYASVSQNDIEHFYTCKMKQQHHSARTREVDSDSLAPSSRAVRRVIDVCGDRVTWSGVEQRPSE</sequence>
<proteinExistence type="predicted"/>
<accession>A0ABQ8T874</accession>
<name>A0ABQ8T874_PERAM</name>
<evidence type="ECO:0000313" key="2">
    <source>
        <dbReference type="Proteomes" id="UP001148838"/>
    </source>
</evidence>
<protein>
    <submittedName>
        <fullName evidence="1">Uncharacterized protein</fullName>
    </submittedName>
</protein>
<evidence type="ECO:0000313" key="1">
    <source>
        <dbReference type="EMBL" id="KAJ4442719.1"/>
    </source>
</evidence>
<organism evidence="1 2">
    <name type="scientific">Periplaneta americana</name>
    <name type="common">American cockroach</name>
    <name type="synonym">Blatta americana</name>
    <dbReference type="NCBI Taxonomy" id="6978"/>
    <lineage>
        <taxon>Eukaryota</taxon>
        <taxon>Metazoa</taxon>
        <taxon>Ecdysozoa</taxon>
        <taxon>Arthropoda</taxon>
        <taxon>Hexapoda</taxon>
        <taxon>Insecta</taxon>
        <taxon>Pterygota</taxon>
        <taxon>Neoptera</taxon>
        <taxon>Polyneoptera</taxon>
        <taxon>Dictyoptera</taxon>
        <taxon>Blattodea</taxon>
        <taxon>Blattoidea</taxon>
        <taxon>Blattidae</taxon>
        <taxon>Blattinae</taxon>
        <taxon>Periplaneta</taxon>
    </lineage>
</organism>
<reference evidence="1 2" key="1">
    <citation type="journal article" date="2022" name="Allergy">
        <title>Genome assembly and annotation of Periplaneta americana reveal a comprehensive cockroach allergen profile.</title>
        <authorList>
            <person name="Wang L."/>
            <person name="Xiong Q."/>
            <person name="Saelim N."/>
            <person name="Wang L."/>
            <person name="Nong W."/>
            <person name="Wan A.T."/>
            <person name="Shi M."/>
            <person name="Liu X."/>
            <person name="Cao Q."/>
            <person name="Hui J.H.L."/>
            <person name="Sookrung N."/>
            <person name="Leung T.F."/>
            <person name="Tungtrongchitr A."/>
            <person name="Tsui S.K.W."/>
        </authorList>
    </citation>
    <scope>NUCLEOTIDE SEQUENCE [LARGE SCALE GENOMIC DNA]</scope>
    <source>
        <strain evidence="1">PWHHKU_190912</strain>
    </source>
</reference>
<dbReference type="Proteomes" id="UP001148838">
    <property type="component" value="Unassembled WGS sequence"/>
</dbReference>
<comment type="caution">
    <text evidence="1">The sequence shown here is derived from an EMBL/GenBank/DDBJ whole genome shotgun (WGS) entry which is preliminary data.</text>
</comment>
<dbReference type="EMBL" id="JAJSOF020000013">
    <property type="protein sequence ID" value="KAJ4442719.1"/>
    <property type="molecule type" value="Genomic_DNA"/>
</dbReference>